<organism evidence="1 2">
    <name type="scientific">Pisolithus microcarpus 441</name>
    <dbReference type="NCBI Taxonomy" id="765257"/>
    <lineage>
        <taxon>Eukaryota</taxon>
        <taxon>Fungi</taxon>
        <taxon>Dikarya</taxon>
        <taxon>Basidiomycota</taxon>
        <taxon>Agaricomycotina</taxon>
        <taxon>Agaricomycetes</taxon>
        <taxon>Agaricomycetidae</taxon>
        <taxon>Boletales</taxon>
        <taxon>Sclerodermatineae</taxon>
        <taxon>Pisolithaceae</taxon>
        <taxon>Pisolithus</taxon>
    </lineage>
</organism>
<dbReference type="AlphaFoldDB" id="A0A0C9YTS9"/>
<dbReference type="EMBL" id="KN834252">
    <property type="protein sequence ID" value="KIK11298.1"/>
    <property type="molecule type" value="Genomic_DNA"/>
</dbReference>
<evidence type="ECO:0000313" key="1">
    <source>
        <dbReference type="EMBL" id="KIK11298.1"/>
    </source>
</evidence>
<proteinExistence type="predicted"/>
<keyword evidence="2" id="KW-1185">Reference proteome</keyword>
<dbReference type="Proteomes" id="UP000054018">
    <property type="component" value="Unassembled WGS sequence"/>
</dbReference>
<sequence>MFPAPSVIHYTRSVRASSEVFRQHNPSCYSLFRGYLSRAETFSVAPLRSYQSLWGIPQAVVVTTFHSTLANLYILSSRDCLP</sequence>
<protein>
    <submittedName>
        <fullName evidence="1">Uncharacterized protein</fullName>
    </submittedName>
</protein>
<reference evidence="2" key="2">
    <citation type="submission" date="2015-01" db="EMBL/GenBank/DDBJ databases">
        <title>Evolutionary Origins and Diversification of the Mycorrhizal Mutualists.</title>
        <authorList>
            <consortium name="DOE Joint Genome Institute"/>
            <consortium name="Mycorrhizal Genomics Consortium"/>
            <person name="Kohler A."/>
            <person name="Kuo A."/>
            <person name="Nagy L.G."/>
            <person name="Floudas D."/>
            <person name="Copeland A."/>
            <person name="Barry K.W."/>
            <person name="Cichocki N."/>
            <person name="Veneault-Fourrey C."/>
            <person name="LaButti K."/>
            <person name="Lindquist E.A."/>
            <person name="Lipzen A."/>
            <person name="Lundell T."/>
            <person name="Morin E."/>
            <person name="Murat C."/>
            <person name="Riley R."/>
            <person name="Ohm R."/>
            <person name="Sun H."/>
            <person name="Tunlid A."/>
            <person name="Henrissat B."/>
            <person name="Grigoriev I.V."/>
            <person name="Hibbett D.S."/>
            <person name="Martin F."/>
        </authorList>
    </citation>
    <scope>NUCLEOTIDE SEQUENCE [LARGE SCALE GENOMIC DNA]</scope>
    <source>
        <strain evidence="2">441</strain>
    </source>
</reference>
<evidence type="ECO:0000313" key="2">
    <source>
        <dbReference type="Proteomes" id="UP000054018"/>
    </source>
</evidence>
<dbReference type="HOGENOM" id="CLU_2559179_0_0_1"/>
<reference evidence="1 2" key="1">
    <citation type="submission" date="2014-04" db="EMBL/GenBank/DDBJ databases">
        <authorList>
            <consortium name="DOE Joint Genome Institute"/>
            <person name="Kuo A."/>
            <person name="Kohler A."/>
            <person name="Costa M.D."/>
            <person name="Nagy L.G."/>
            <person name="Floudas D."/>
            <person name="Copeland A."/>
            <person name="Barry K.W."/>
            <person name="Cichocki N."/>
            <person name="Veneault-Fourrey C."/>
            <person name="LaButti K."/>
            <person name="Lindquist E.A."/>
            <person name="Lipzen A."/>
            <person name="Lundell T."/>
            <person name="Morin E."/>
            <person name="Murat C."/>
            <person name="Sun H."/>
            <person name="Tunlid A."/>
            <person name="Henrissat B."/>
            <person name="Grigoriev I.V."/>
            <person name="Hibbett D.S."/>
            <person name="Martin F."/>
            <person name="Nordberg H.P."/>
            <person name="Cantor M.N."/>
            <person name="Hua S.X."/>
        </authorList>
    </citation>
    <scope>NUCLEOTIDE SEQUENCE [LARGE SCALE GENOMIC DNA]</scope>
    <source>
        <strain evidence="1 2">441</strain>
    </source>
</reference>
<name>A0A0C9YTS9_9AGAM</name>
<gene>
    <name evidence="1" type="ORF">PISMIDRAFT_507942</name>
</gene>
<accession>A0A0C9YTS9</accession>